<evidence type="ECO:0000259" key="1">
    <source>
        <dbReference type="Pfam" id="PF21787"/>
    </source>
</evidence>
<accession>A0AAV8WWX2</accession>
<dbReference type="Pfam" id="PF21787">
    <property type="entry name" value="TNP-like_RNaseH_N"/>
    <property type="match status" value="1"/>
</dbReference>
<proteinExistence type="predicted"/>
<dbReference type="AlphaFoldDB" id="A0AAV8WWX2"/>
<evidence type="ECO:0000313" key="2">
    <source>
        <dbReference type="EMBL" id="KAJ8931109.1"/>
    </source>
</evidence>
<reference evidence="2" key="1">
    <citation type="journal article" date="2023" name="Insect Mol. Biol.">
        <title>Genome sequencing provides insights into the evolution of gene families encoding plant cell wall-degrading enzymes in longhorned beetles.</title>
        <authorList>
            <person name="Shin N.R."/>
            <person name="Okamura Y."/>
            <person name="Kirsch R."/>
            <person name="Pauchet Y."/>
        </authorList>
    </citation>
    <scope>NUCLEOTIDE SEQUENCE</scope>
    <source>
        <strain evidence="2">RBIC_L_NR</strain>
    </source>
</reference>
<gene>
    <name evidence="2" type="ORF">NQ314_016023</name>
</gene>
<evidence type="ECO:0000313" key="3">
    <source>
        <dbReference type="Proteomes" id="UP001162156"/>
    </source>
</evidence>
<dbReference type="Proteomes" id="UP001162156">
    <property type="component" value="Unassembled WGS sequence"/>
</dbReference>
<dbReference type="EMBL" id="JANEYF010004465">
    <property type="protein sequence ID" value="KAJ8931109.1"/>
    <property type="molecule type" value="Genomic_DNA"/>
</dbReference>
<sequence>MPCHYIRYIIGINIHGTRDLSVYICLNHFSLEDFHITPFGKRCSKKGAVPQRPTAVLQELEPDTSGHRASILQNTEVADVELPMPEENRKISHSDKENKENLAPFCSSGYTEPATEGVLYASLAGAAGDLLKRGKRYIDICSGINSDNIPMAKKVVVYMLVAINDHWKITVDYFLLDGLSATERENLVRKCLEFVLQCDVIVSCITFDGTASNIGMYHHLGTLLNAEAMKPYFLHPVIE</sequence>
<dbReference type="InterPro" id="IPR048365">
    <property type="entry name" value="TNP-like_RNaseH_N"/>
</dbReference>
<name>A0AAV8WWX2_9CUCU</name>
<comment type="caution">
    <text evidence="2">The sequence shown here is derived from an EMBL/GenBank/DDBJ whole genome shotgun (WGS) entry which is preliminary data.</text>
</comment>
<feature type="domain" description="Transposable element P transposase-like RNase H" evidence="1">
    <location>
        <begin position="137"/>
        <end position="221"/>
    </location>
</feature>
<organism evidence="2 3">
    <name type="scientific">Rhamnusium bicolor</name>
    <dbReference type="NCBI Taxonomy" id="1586634"/>
    <lineage>
        <taxon>Eukaryota</taxon>
        <taxon>Metazoa</taxon>
        <taxon>Ecdysozoa</taxon>
        <taxon>Arthropoda</taxon>
        <taxon>Hexapoda</taxon>
        <taxon>Insecta</taxon>
        <taxon>Pterygota</taxon>
        <taxon>Neoptera</taxon>
        <taxon>Endopterygota</taxon>
        <taxon>Coleoptera</taxon>
        <taxon>Polyphaga</taxon>
        <taxon>Cucujiformia</taxon>
        <taxon>Chrysomeloidea</taxon>
        <taxon>Cerambycidae</taxon>
        <taxon>Lepturinae</taxon>
        <taxon>Rhagiini</taxon>
        <taxon>Rhamnusium</taxon>
    </lineage>
</organism>
<protein>
    <recommendedName>
        <fullName evidence="1">Transposable element P transposase-like RNase H domain-containing protein</fullName>
    </recommendedName>
</protein>
<keyword evidence="3" id="KW-1185">Reference proteome</keyword>